<reference evidence="2" key="1">
    <citation type="submission" date="2018-01" db="EMBL/GenBank/DDBJ databases">
        <title>An insight into the sialome of Amazonian anophelines.</title>
        <authorList>
            <person name="Ribeiro J.M."/>
            <person name="Scarpassa V."/>
            <person name="Calvo E."/>
        </authorList>
    </citation>
    <scope>NUCLEOTIDE SEQUENCE</scope>
    <source>
        <tissue evidence="2">Salivary glands</tissue>
    </source>
</reference>
<dbReference type="EMBL" id="GGFK01015769">
    <property type="protein sequence ID" value="MBW49090.1"/>
    <property type="molecule type" value="Transcribed_RNA"/>
</dbReference>
<evidence type="ECO:0000313" key="2">
    <source>
        <dbReference type="EMBL" id="MBW49090.1"/>
    </source>
</evidence>
<protein>
    <submittedName>
        <fullName evidence="2">Putative secreted protein</fullName>
    </submittedName>
</protein>
<sequence length="71" mass="7800">MILPLLMTMMMVVACFGVMGKCFSVLKLKPLLVAAAALVVLVTERKTNCSPSRQALNSDRIRSYTCVCVYV</sequence>
<feature type="signal peptide" evidence="1">
    <location>
        <begin position="1"/>
        <end position="17"/>
    </location>
</feature>
<organism evidence="2">
    <name type="scientific">Anopheles triannulatus</name>
    <dbReference type="NCBI Taxonomy" id="58253"/>
    <lineage>
        <taxon>Eukaryota</taxon>
        <taxon>Metazoa</taxon>
        <taxon>Ecdysozoa</taxon>
        <taxon>Arthropoda</taxon>
        <taxon>Hexapoda</taxon>
        <taxon>Insecta</taxon>
        <taxon>Pterygota</taxon>
        <taxon>Neoptera</taxon>
        <taxon>Endopterygota</taxon>
        <taxon>Diptera</taxon>
        <taxon>Nematocera</taxon>
        <taxon>Culicoidea</taxon>
        <taxon>Culicidae</taxon>
        <taxon>Anophelinae</taxon>
        <taxon>Anopheles</taxon>
    </lineage>
</organism>
<name>A0A2M4B7X3_9DIPT</name>
<evidence type="ECO:0000256" key="1">
    <source>
        <dbReference type="SAM" id="SignalP"/>
    </source>
</evidence>
<proteinExistence type="predicted"/>
<keyword evidence="1" id="KW-0732">Signal</keyword>
<accession>A0A2M4B7X3</accession>
<dbReference type="AlphaFoldDB" id="A0A2M4B7X3"/>
<feature type="chain" id="PRO_5014986221" evidence="1">
    <location>
        <begin position="18"/>
        <end position="71"/>
    </location>
</feature>